<name>A0AAW3I4D9_9BURK</name>
<reference evidence="3 4" key="1">
    <citation type="submission" date="2015-07" db="EMBL/GenBank/DDBJ databases">
        <title>Draft genome of Achromobacter spanius.</title>
        <authorList>
            <person name="Wang X."/>
        </authorList>
    </citation>
    <scope>NUCLEOTIDE SEQUENCE [LARGE SCALE GENOMIC DNA]</scope>
    <source>
        <strain evidence="3 4">CGMCC9173</strain>
    </source>
</reference>
<organism evidence="3 4">
    <name type="scientific">Achromobacter spanius</name>
    <dbReference type="NCBI Taxonomy" id="217203"/>
    <lineage>
        <taxon>Bacteria</taxon>
        <taxon>Pseudomonadati</taxon>
        <taxon>Pseudomonadota</taxon>
        <taxon>Betaproteobacteria</taxon>
        <taxon>Burkholderiales</taxon>
        <taxon>Alcaligenaceae</taxon>
        <taxon>Achromobacter</taxon>
    </lineage>
</organism>
<feature type="transmembrane region" description="Helical" evidence="2">
    <location>
        <begin position="131"/>
        <end position="150"/>
    </location>
</feature>
<proteinExistence type="predicted"/>
<evidence type="ECO:0000256" key="2">
    <source>
        <dbReference type="SAM" id="Phobius"/>
    </source>
</evidence>
<evidence type="ECO:0000313" key="3">
    <source>
        <dbReference type="EMBL" id="KNE27198.1"/>
    </source>
</evidence>
<sequence>MAVVIIREEARVHCETCGAAHRGRGRLCDECTKTLSGFSEPSRLPPLGDFNTDQTFPAPQPQQPPPKDGGWNEPQKPLSKEGGWDQPELVRTDVIPLTLAGRPIKRGWLTALGAAGVLMTIGDIAFRWGVWWFWLFVPSGIAFLVGRGLMRKGFVRLVGAFNLEADKAGRISLTTLGGDCPVCNGEIKLKDIGPSRHLKTVIQCTSDDTHQWAFNPKRLDRL</sequence>
<gene>
    <name evidence="3" type="ORF">AFM18_13900</name>
</gene>
<evidence type="ECO:0000313" key="4">
    <source>
        <dbReference type="Proteomes" id="UP000037511"/>
    </source>
</evidence>
<dbReference type="Proteomes" id="UP000037511">
    <property type="component" value="Unassembled WGS sequence"/>
</dbReference>
<keyword evidence="2" id="KW-1133">Transmembrane helix</keyword>
<dbReference type="EMBL" id="LGVG01000015">
    <property type="protein sequence ID" value="KNE27198.1"/>
    <property type="molecule type" value="Genomic_DNA"/>
</dbReference>
<keyword evidence="2" id="KW-0812">Transmembrane</keyword>
<accession>A0AAW3I4D9</accession>
<feature type="region of interest" description="Disordered" evidence="1">
    <location>
        <begin position="39"/>
        <end position="84"/>
    </location>
</feature>
<keyword evidence="2" id="KW-0472">Membrane</keyword>
<feature type="transmembrane region" description="Helical" evidence="2">
    <location>
        <begin position="107"/>
        <end position="125"/>
    </location>
</feature>
<dbReference type="RefSeq" id="WP_050447443.1">
    <property type="nucleotide sequence ID" value="NZ_LGVG01000015.1"/>
</dbReference>
<dbReference type="AlphaFoldDB" id="A0AAW3I4D9"/>
<feature type="compositionally biased region" description="Pro residues" evidence="1">
    <location>
        <begin position="58"/>
        <end position="67"/>
    </location>
</feature>
<comment type="caution">
    <text evidence="3">The sequence shown here is derived from an EMBL/GenBank/DDBJ whole genome shotgun (WGS) entry which is preliminary data.</text>
</comment>
<protein>
    <submittedName>
        <fullName evidence="3">Uncharacterized protein</fullName>
    </submittedName>
</protein>
<evidence type="ECO:0000256" key="1">
    <source>
        <dbReference type="SAM" id="MobiDB-lite"/>
    </source>
</evidence>